<dbReference type="InterPro" id="IPR056292">
    <property type="entry name" value="DRC7_C"/>
</dbReference>
<keyword evidence="10" id="KW-0206">Cytoskeleton</keyword>
<evidence type="ECO:0000256" key="11">
    <source>
        <dbReference type="ARBA" id="ARBA00023273"/>
    </source>
</evidence>
<keyword evidence="11" id="KW-0966">Cell projection</keyword>
<feature type="domain" description="CEP76/DRC7 peptidase-like" evidence="17">
    <location>
        <begin position="155"/>
        <end position="227"/>
    </location>
</feature>
<gene>
    <name evidence="20" type="ORF">Zmor_021277</name>
</gene>
<evidence type="ECO:0000259" key="17">
    <source>
        <dbReference type="Pfam" id="PF24656"/>
    </source>
</evidence>
<feature type="domain" description="Dynein regulatory complex subunit 7 MORN" evidence="18">
    <location>
        <begin position="282"/>
        <end position="563"/>
    </location>
</feature>
<evidence type="ECO:0000256" key="4">
    <source>
        <dbReference type="ARBA" id="ARBA00022490"/>
    </source>
</evidence>
<evidence type="ECO:0000256" key="1">
    <source>
        <dbReference type="ARBA" id="ARBA00004611"/>
    </source>
</evidence>
<dbReference type="InterPro" id="IPR038765">
    <property type="entry name" value="Papain-like_cys_pep_sf"/>
</dbReference>
<feature type="coiled-coil region" evidence="14">
    <location>
        <begin position="115"/>
        <end position="143"/>
    </location>
</feature>
<keyword evidence="16" id="KW-0812">Transmembrane</keyword>
<evidence type="ECO:0000256" key="12">
    <source>
        <dbReference type="ARBA" id="ARBA00031627"/>
    </source>
</evidence>
<feature type="compositionally biased region" description="Basic and acidic residues" evidence="15">
    <location>
        <begin position="87"/>
        <end position="102"/>
    </location>
</feature>
<reference evidence="20" key="1">
    <citation type="journal article" date="2023" name="G3 (Bethesda)">
        <title>Whole genome assemblies of Zophobas morio and Tenebrio molitor.</title>
        <authorList>
            <person name="Kaur S."/>
            <person name="Stinson S.A."/>
            <person name="diCenzo G.C."/>
        </authorList>
    </citation>
    <scope>NUCLEOTIDE SEQUENCE</scope>
    <source>
        <strain evidence="20">QUZm001</strain>
    </source>
</reference>
<dbReference type="Pfam" id="PF24656">
    <property type="entry name" value="CEPT76_peptidase"/>
    <property type="match status" value="1"/>
</dbReference>
<dbReference type="PANTHER" id="PTHR35249">
    <property type="entry name" value="DYNEIN REGULATORY COMPLEX SUBUNIT 7"/>
    <property type="match status" value="1"/>
</dbReference>
<keyword evidence="6" id="KW-0282">Flagellum</keyword>
<evidence type="ECO:0000256" key="9">
    <source>
        <dbReference type="ARBA" id="ARBA00023069"/>
    </source>
</evidence>
<keyword evidence="16" id="KW-1133">Transmembrane helix</keyword>
<evidence type="ECO:0000256" key="2">
    <source>
        <dbReference type="ARBA" id="ARBA00010738"/>
    </source>
</evidence>
<dbReference type="InterPro" id="IPR033551">
    <property type="entry name" value="DRC7/lobo"/>
</dbReference>
<dbReference type="Pfam" id="PF24671">
    <property type="entry name" value="DRC7_C"/>
    <property type="match status" value="1"/>
</dbReference>
<dbReference type="GO" id="GO:0030317">
    <property type="term" value="P:flagellated sperm motility"/>
    <property type="evidence" value="ECO:0007669"/>
    <property type="project" value="TreeGrafter"/>
</dbReference>
<comment type="subcellular location">
    <subcellularLocation>
        <location evidence="1">Cytoplasm</location>
        <location evidence="1">Cytoskeleton</location>
        <location evidence="1">Flagellum axoneme</location>
    </subcellularLocation>
</comment>
<evidence type="ECO:0000256" key="7">
    <source>
        <dbReference type="ARBA" id="ARBA00022871"/>
    </source>
</evidence>
<accession>A0AA38MAU1</accession>
<evidence type="ECO:0000256" key="14">
    <source>
        <dbReference type="SAM" id="Coils"/>
    </source>
</evidence>
<organism evidence="20 21">
    <name type="scientific">Zophobas morio</name>
    <dbReference type="NCBI Taxonomy" id="2755281"/>
    <lineage>
        <taxon>Eukaryota</taxon>
        <taxon>Metazoa</taxon>
        <taxon>Ecdysozoa</taxon>
        <taxon>Arthropoda</taxon>
        <taxon>Hexapoda</taxon>
        <taxon>Insecta</taxon>
        <taxon>Pterygota</taxon>
        <taxon>Neoptera</taxon>
        <taxon>Endopterygota</taxon>
        <taxon>Coleoptera</taxon>
        <taxon>Polyphaga</taxon>
        <taxon>Cucujiformia</taxon>
        <taxon>Tenebrionidae</taxon>
        <taxon>Zophobas</taxon>
    </lineage>
</organism>
<evidence type="ECO:0000256" key="15">
    <source>
        <dbReference type="SAM" id="MobiDB-lite"/>
    </source>
</evidence>
<evidence type="ECO:0000256" key="10">
    <source>
        <dbReference type="ARBA" id="ARBA00023212"/>
    </source>
</evidence>
<evidence type="ECO:0000256" key="6">
    <source>
        <dbReference type="ARBA" id="ARBA00022846"/>
    </source>
</evidence>
<evidence type="ECO:0000256" key="8">
    <source>
        <dbReference type="ARBA" id="ARBA00023054"/>
    </source>
</evidence>
<proteinExistence type="inferred from homology"/>
<evidence type="ECO:0000256" key="13">
    <source>
        <dbReference type="ARBA" id="ARBA00031733"/>
    </source>
</evidence>
<keyword evidence="7" id="KW-0744">Spermatogenesis</keyword>
<evidence type="ECO:0000313" key="20">
    <source>
        <dbReference type="EMBL" id="KAJ3649539.1"/>
    </source>
</evidence>
<evidence type="ECO:0000256" key="3">
    <source>
        <dbReference type="ARBA" id="ARBA00021303"/>
    </source>
</evidence>
<dbReference type="GO" id="GO:0030154">
    <property type="term" value="P:cell differentiation"/>
    <property type="evidence" value="ECO:0007669"/>
    <property type="project" value="UniProtKB-KW"/>
</dbReference>
<sequence length="724" mass="85885">MQISTNLQISIKTLRLLNLTEPNRFYSPHTIFIRRAGQSHEIACALCSLLIGLGYDAYVVFGYAVRDVTLRIMSRVDSPYPPDEEKDQVRDEGEDNKKYTVRPPRDLRSKFLLMMEQKEIDKIKAEEERQAELEKQREEEEEKPPFDELEGMRFHFWVMIRTEGRAIDEVTFVEPSTGMPHPVSSPMYSGIESVWNHLNYWINMQDCKEGLGSIDYNLHDVTKWEHLLIGEPLHWRQTVENLQMDDDEIALAKLMEEKHLDMPMPWSTKIYITHSVLKQKYPEGVMTTWYKRTLVEEYAPYVQYDGMVVKITRFKDFDCTIPTRVEDLYENRQDKLRKIVFDYNTQYITEYFGPGREDAVIEHRYHSKEPETNPRIIIFNSNARHDGLERIEVEREHMLENYVDREDLFYFREVNYARKGYPPPGFTESHRKLIIKVVEKFHRNKAIPARDDVATREFAIVERQIHLQYHFGEGKVTASTRNFIKPAIAEMGDDVLFSPDVTSGYEAEIGARPRRQLELFLLFQKMLQEEEVSISRIREIEDQITEFVALRDHETAFPKLDVSLFNIEQNEDYRLGMLEKEREQQEHKEKEIEDAGVEYLAPYLSKLGNPESLSPRSAAKIREECLNDFKQMLLNRAVDIQKQFEYWTQFLKDKQQWYSINQDTIQEDDEIKYFQDVNELTFLLQCYEIRLGRHRDLSSLRYEAVVRYLNAQLKPLVDAYQEEE</sequence>
<name>A0AA38MAU1_9CUCU</name>
<comment type="similarity">
    <text evidence="2">Belongs to the DRC7 family.</text>
</comment>
<evidence type="ECO:0000259" key="19">
    <source>
        <dbReference type="Pfam" id="PF24671"/>
    </source>
</evidence>
<evidence type="ECO:0000259" key="18">
    <source>
        <dbReference type="Pfam" id="PF24667"/>
    </source>
</evidence>
<keyword evidence="4" id="KW-0963">Cytoplasm</keyword>
<keyword evidence="5" id="KW-0221">Differentiation</keyword>
<keyword evidence="21" id="KW-1185">Reference proteome</keyword>
<dbReference type="InterPro" id="IPR056290">
    <property type="entry name" value="CEPT76/DRC7_peptidase-like_dom"/>
</dbReference>
<dbReference type="EMBL" id="JALNTZ010000006">
    <property type="protein sequence ID" value="KAJ3649539.1"/>
    <property type="molecule type" value="Genomic_DNA"/>
</dbReference>
<dbReference type="SUPFAM" id="SSF54001">
    <property type="entry name" value="Cysteine proteinases"/>
    <property type="match status" value="1"/>
</dbReference>
<comment type="caution">
    <text evidence="20">The sequence shown here is derived from an EMBL/GenBank/DDBJ whole genome shotgun (WGS) entry which is preliminary data.</text>
</comment>
<dbReference type="Pfam" id="PF24667">
    <property type="entry name" value="MORN_DRC7"/>
    <property type="match status" value="1"/>
</dbReference>
<dbReference type="Proteomes" id="UP001168821">
    <property type="component" value="Unassembled WGS sequence"/>
</dbReference>
<evidence type="ECO:0000313" key="21">
    <source>
        <dbReference type="Proteomes" id="UP001168821"/>
    </source>
</evidence>
<dbReference type="GO" id="GO:0031514">
    <property type="term" value="C:motile cilium"/>
    <property type="evidence" value="ECO:0007669"/>
    <property type="project" value="TreeGrafter"/>
</dbReference>
<evidence type="ECO:0000256" key="5">
    <source>
        <dbReference type="ARBA" id="ARBA00022782"/>
    </source>
</evidence>
<dbReference type="PANTHER" id="PTHR35249:SF2">
    <property type="entry name" value="DYNEIN REGULATORY COMPLEX SUBUNIT 7"/>
    <property type="match status" value="1"/>
</dbReference>
<feature type="domain" description="Dynein regulatory complex subunit 7 C-terminal" evidence="19">
    <location>
        <begin position="612"/>
        <end position="711"/>
    </location>
</feature>
<keyword evidence="16" id="KW-0472">Membrane</keyword>
<keyword evidence="9" id="KW-0969">Cilium</keyword>
<dbReference type="GO" id="GO:0007283">
    <property type="term" value="P:spermatogenesis"/>
    <property type="evidence" value="ECO:0007669"/>
    <property type="project" value="UniProtKB-KW"/>
</dbReference>
<feature type="region of interest" description="Disordered" evidence="15">
    <location>
        <begin position="76"/>
        <end position="102"/>
    </location>
</feature>
<dbReference type="AlphaFoldDB" id="A0AA38MAU1"/>
<feature type="transmembrane region" description="Helical" evidence="16">
    <location>
        <begin position="42"/>
        <end position="65"/>
    </location>
</feature>
<evidence type="ECO:0000256" key="16">
    <source>
        <dbReference type="SAM" id="Phobius"/>
    </source>
</evidence>
<dbReference type="InterPro" id="IPR056291">
    <property type="entry name" value="MORN_DRC7"/>
</dbReference>
<protein>
    <recommendedName>
        <fullName evidence="3">Dynein regulatory complex subunit 7</fullName>
    </recommendedName>
    <alternativeName>
        <fullName evidence="12">Coiled-coil domain-containing protein 135</fullName>
    </alternativeName>
    <alternativeName>
        <fullName evidence="13">Coiled-coil domain-containing protein lobo homolog</fullName>
    </alternativeName>
</protein>
<keyword evidence="8 14" id="KW-0175">Coiled coil</keyword>